<gene>
    <name evidence="1" type="ORF">Solivirus6_4</name>
</gene>
<reference evidence="1" key="1">
    <citation type="submission" date="2018-10" db="EMBL/GenBank/DDBJ databases">
        <title>Hidden diversity of soil giant viruses.</title>
        <authorList>
            <person name="Schulz F."/>
            <person name="Alteio L."/>
            <person name="Goudeau D."/>
            <person name="Ryan E.M."/>
            <person name="Malmstrom R.R."/>
            <person name="Blanchard J."/>
            <person name="Woyke T."/>
        </authorList>
    </citation>
    <scope>NUCLEOTIDE SEQUENCE</scope>
    <source>
        <strain evidence="1">SOV1</strain>
    </source>
</reference>
<proteinExistence type="predicted"/>
<sequence length="132" mass="15614">MELDQDLQYLSNIPPNSLCCIKTKTYTNLGSLTSLLLRKYWYRETKEDTIAYLNTVYLNCYEQCKTLKRNTEAHKLKLQLELSLVGLQYLRDSYKIKYGVDDSVIYSIDEKTEQFTKIIDNLSRKVAIHCYY</sequence>
<accession>A0A3G5AFW2</accession>
<evidence type="ECO:0000313" key="1">
    <source>
        <dbReference type="EMBL" id="AYV86095.1"/>
    </source>
</evidence>
<organism evidence="1">
    <name type="scientific">Solivirus sp</name>
    <dbReference type="NCBI Taxonomy" id="2487772"/>
    <lineage>
        <taxon>Viruses</taxon>
        <taxon>Pithoviruses</taxon>
    </lineage>
</organism>
<protein>
    <submittedName>
        <fullName evidence="1">Uncharacterized protein</fullName>
    </submittedName>
</protein>
<name>A0A3G5AFW2_9VIRU</name>
<dbReference type="EMBL" id="MK072494">
    <property type="protein sequence ID" value="AYV86095.1"/>
    <property type="molecule type" value="Genomic_DNA"/>
</dbReference>